<dbReference type="PANTHER" id="PTHR16222">
    <property type="entry name" value="ADP-RIBOSYLGLYCOHYDROLASE"/>
    <property type="match status" value="1"/>
</dbReference>
<dbReference type="Gene3D" id="3.90.190.10">
    <property type="entry name" value="Protein tyrosine phosphatase superfamily"/>
    <property type="match status" value="1"/>
</dbReference>
<feature type="binding site" evidence="3">
    <location>
        <position position="51"/>
    </location>
    <ligand>
        <name>Mg(2+)</name>
        <dbReference type="ChEBI" id="CHEBI:18420"/>
        <label>1</label>
    </ligand>
</feature>
<dbReference type="SUPFAM" id="SSF101478">
    <property type="entry name" value="ADP-ribosylglycohydrolase"/>
    <property type="match status" value="1"/>
</dbReference>
<dbReference type="Pfam" id="PF03747">
    <property type="entry name" value="ADP_ribosyl_GH"/>
    <property type="match status" value="1"/>
</dbReference>
<feature type="binding site" evidence="3">
    <location>
        <position position="271"/>
    </location>
    <ligand>
        <name>Mg(2+)</name>
        <dbReference type="ChEBI" id="CHEBI:18420"/>
        <label>1</label>
    </ligand>
</feature>
<comment type="similarity">
    <text evidence="1">Belongs to the ADP-ribosylglycohydrolase family.</text>
</comment>
<sequence length="476" mass="50967">MGSFDDRVEGVLLGTAAGDALGAPYEFQPPRGPELDVAMVGGGLWGPGEWTDDTAMAVAIAEVAATGADLRDEPAQDAIVRRWLEWSHNAKDVGIQTRSVLRSASRGQEITARRARRASEELHRQTGRTAGNGSLMRTAPVALAYLNDEHALVEAARAISELTHYDEDAGDACVLWSCAIRHAVRTGELDVRVGLPHLAADRRDLWSQRLAAAEAATPASFPNNGWVVAALQAAWSAVSTTPVPVDDPDAGVFRADHLRLALDAAVRCGRDTDTVAAIAGGLLGAAYGASAVPAEWRRLLHGWPGTTGRDLVALGSAIKRGGKPDLFDFSYPGSDVDLCARHPHDEGVVLGGIGVLRRLPPDVDAVVSLCRVADDDVRRDIPHIEVRLIDRAEPDENPHLDFVLLDTVRLIEQLRSEGRTVLVHCVAAYSRTPTVGALYGARARGIDIDQALRDVVAALPGAHPNRAFREALRRIA</sequence>
<dbReference type="Proteomes" id="UP000325690">
    <property type="component" value="Unassembled WGS sequence"/>
</dbReference>
<accession>A0A5N5V7M1</accession>
<keyword evidence="2" id="KW-0378">Hydrolase</keyword>
<dbReference type="CDD" id="cd14498">
    <property type="entry name" value="DSP"/>
    <property type="match status" value="1"/>
</dbReference>
<feature type="binding site" evidence="3">
    <location>
        <position position="273"/>
    </location>
    <ligand>
        <name>Mg(2+)</name>
        <dbReference type="ChEBI" id="CHEBI:18420"/>
        <label>1</label>
    </ligand>
</feature>
<keyword evidence="6" id="KW-1185">Reference proteome</keyword>
<comment type="cofactor">
    <cofactor evidence="3">
        <name>Mg(2+)</name>
        <dbReference type="ChEBI" id="CHEBI:18420"/>
    </cofactor>
    <text evidence="3">Binds 2 magnesium ions per subunit.</text>
</comment>
<dbReference type="AlphaFoldDB" id="A0A5N5V7M1"/>
<proteinExistence type="inferred from homology"/>
<dbReference type="PROSITE" id="PS50056">
    <property type="entry name" value="TYR_PHOSPHATASE_2"/>
    <property type="match status" value="1"/>
</dbReference>
<dbReference type="InterPro" id="IPR005502">
    <property type="entry name" value="Ribosyl_crysJ1"/>
</dbReference>
<dbReference type="Gene3D" id="1.10.4080.10">
    <property type="entry name" value="ADP-ribosylation/Crystallin J1"/>
    <property type="match status" value="1"/>
</dbReference>
<dbReference type="RefSeq" id="WP_061482731.1">
    <property type="nucleotide sequence ID" value="NZ_ANBO01000042.1"/>
</dbReference>
<dbReference type="InterPro" id="IPR050792">
    <property type="entry name" value="ADP-ribosylglycohydrolase"/>
</dbReference>
<dbReference type="GeneID" id="74301496"/>
<evidence type="ECO:0000256" key="1">
    <source>
        <dbReference type="ARBA" id="ARBA00010702"/>
    </source>
</evidence>
<dbReference type="InterPro" id="IPR000387">
    <property type="entry name" value="Tyr_Pase_dom"/>
</dbReference>
<protein>
    <submittedName>
        <fullName evidence="5">Crystallin</fullName>
    </submittedName>
</protein>
<dbReference type="InterPro" id="IPR036705">
    <property type="entry name" value="Ribosyl_crysJ1_sf"/>
</dbReference>
<dbReference type="InterPro" id="IPR029021">
    <property type="entry name" value="Prot-tyrosine_phosphatase-like"/>
</dbReference>
<name>A0A5N5V7M1_MYCPH</name>
<evidence type="ECO:0000313" key="6">
    <source>
        <dbReference type="Proteomes" id="UP000325690"/>
    </source>
</evidence>
<evidence type="ECO:0000259" key="4">
    <source>
        <dbReference type="PROSITE" id="PS50056"/>
    </source>
</evidence>
<dbReference type="GO" id="GO:0016787">
    <property type="term" value="F:hydrolase activity"/>
    <property type="evidence" value="ECO:0007669"/>
    <property type="project" value="UniProtKB-KW"/>
</dbReference>
<keyword evidence="3" id="KW-0479">Metal-binding</keyword>
<evidence type="ECO:0000256" key="2">
    <source>
        <dbReference type="ARBA" id="ARBA00022801"/>
    </source>
</evidence>
<feature type="binding site" evidence="3">
    <location>
        <position position="53"/>
    </location>
    <ligand>
        <name>Mg(2+)</name>
        <dbReference type="ChEBI" id="CHEBI:18420"/>
        <label>1</label>
    </ligand>
</feature>
<dbReference type="PANTHER" id="PTHR16222:SF24">
    <property type="entry name" value="ADP-RIBOSYLHYDROLASE ARH3"/>
    <property type="match status" value="1"/>
</dbReference>
<feature type="domain" description="Tyrosine specific protein phosphatases" evidence="4">
    <location>
        <begin position="405"/>
        <end position="462"/>
    </location>
</feature>
<feature type="binding site" evidence="3">
    <location>
        <position position="52"/>
    </location>
    <ligand>
        <name>Mg(2+)</name>
        <dbReference type="ChEBI" id="CHEBI:18420"/>
        <label>1</label>
    </ligand>
</feature>
<comment type="caution">
    <text evidence="5">The sequence shown here is derived from an EMBL/GenBank/DDBJ whole genome shotgun (WGS) entry which is preliminary data.</text>
</comment>
<evidence type="ECO:0000256" key="3">
    <source>
        <dbReference type="PIRSR" id="PIRSR605502-1"/>
    </source>
</evidence>
<feature type="binding site" evidence="3">
    <location>
        <position position="274"/>
    </location>
    <ligand>
        <name>Mg(2+)</name>
        <dbReference type="ChEBI" id="CHEBI:18420"/>
        <label>1</label>
    </ligand>
</feature>
<keyword evidence="3" id="KW-0460">Magnesium</keyword>
<dbReference type="GO" id="GO:0046872">
    <property type="term" value="F:metal ion binding"/>
    <property type="evidence" value="ECO:0007669"/>
    <property type="project" value="UniProtKB-KW"/>
</dbReference>
<dbReference type="SUPFAM" id="SSF52799">
    <property type="entry name" value="(Phosphotyrosine protein) phosphatases II"/>
    <property type="match status" value="1"/>
</dbReference>
<gene>
    <name evidence="5" type="ORF">MPHL21000_06410</name>
</gene>
<reference evidence="5 6" key="1">
    <citation type="submission" date="2012-10" db="EMBL/GenBank/DDBJ databases">
        <title>The draft sequence of the Mycobacterium pheli genome.</title>
        <authorList>
            <person name="Pettersson B.M.F."/>
            <person name="Das S."/>
            <person name="Dasgupta S."/>
            <person name="Bhattacharya A."/>
            <person name="Kirsebom L.A."/>
        </authorList>
    </citation>
    <scope>NUCLEOTIDE SEQUENCE [LARGE SCALE GENOMIC DNA]</scope>
    <source>
        <strain evidence="5 6">CCUG 21000</strain>
    </source>
</reference>
<dbReference type="EMBL" id="ANBP01000006">
    <property type="protein sequence ID" value="KAB7757718.1"/>
    <property type="molecule type" value="Genomic_DNA"/>
</dbReference>
<organism evidence="5 6">
    <name type="scientific">Mycolicibacterium phlei DSM 43239 = CCUG 21000</name>
    <dbReference type="NCBI Taxonomy" id="1226750"/>
    <lineage>
        <taxon>Bacteria</taxon>
        <taxon>Bacillati</taxon>
        <taxon>Actinomycetota</taxon>
        <taxon>Actinomycetes</taxon>
        <taxon>Mycobacteriales</taxon>
        <taxon>Mycobacteriaceae</taxon>
        <taxon>Mycolicibacterium</taxon>
    </lineage>
</organism>
<evidence type="ECO:0000313" key="5">
    <source>
        <dbReference type="EMBL" id="KAB7757718.1"/>
    </source>
</evidence>